<accession>A0A1B4V7G1</accession>
<dbReference type="EMBL" id="AP014936">
    <property type="protein sequence ID" value="BAU49469.1"/>
    <property type="molecule type" value="Genomic_DNA"/>
</dbReference>
<proteinExistence type="predicted"/>
<dbReference type="RefSeq" id="WP_096461871.1">
    <property type="nucleotide sequence ID" value="NZ_AP014936.1"/>
</dbReference>
<dbReference type="OrthoDB" id="9770072at2"/>
<evidence type="ECO:0000313" key="1">
    <source>
        <dbReference type="EMBL" id="BAU49469.1"/>
    </source>
</evidence>
<gene>
    <name evidence="1" type="ORF">SVA_2921</name>
</gene>
<protein>
    <submittedName>
        <fullName evidence="1">Sulfur oxidation protein DsrS</fullName>
    </submittedName>
</protein>
<organism evidence="1 2">
    <name type="scientific">Sulfurifustis variabilis</name>
    <dbReference type="NCBI Taxonomy" id="1675686"/>
    <lineage>
        <taxon>Bacteria</taxon>
        <taxon>Pseudomonadati</taxon>
        <taxon>Pseudomonadota</taxon>
        <taxon>Gammaproteobacteria</taxon>
        <taxon>Acidiferrobacterales</taxon>
        <taxon>Acidiferrobacteraceae</taxon>
        <taxon>Sulfurifustis</taxon>
    </lineage>
</organism>
<sequence length="379" mass="41056">MSLATEDLLRLNVLLANNIEAIRIDEQTMTVHGLAGEQEAAVHLNPNCRADQYLRRVREVLSSHVLGSPGGYPVFLQRWTRMGQARQSQLEKLLLLGEPEAVIAVAGSPDLSDDIARRVWWTMPTSDIARRMLEREAVVRGEMGPVLAAHLVEHLPFEDDPLAVITTVRLVLQPGLIDAGTRQRIWSGGTHRNAYHIGFLEAVPDDLPDPVPARPDLEQWRPVLAALAAEGNAMAGFLARLLDVPGQTFLAVSQELLENPVNHDSAAALLNAIGRYFRPVHGQAPALRDVQAIVAACGKLDHPDATGLVAACPGLEAEAIATLTLAQASEALIVEILAKTSASGTLLRRKLDPVIQPLLAQYAALRGGAYAPARRRGRF</sequence>
<keyword evidence="2" id="KW-1185">Reference proteome</keyword>
<reference evidence="1 2" key="1">
    <citation type="submission" date="2015-08" db="EMBL/GenBank/DDBJ databases">
        <title>Complete genome sequence of Sulfurifustis variabilis.</title>
        <authorList>
            <person name="Miura A."/>
            <person name="Kojima H."/>
            <person name="Fukui M."/>
        </authorList>
    </citation>
    <scope>NUCLEOTIDE SEQUENCE [LARGE SCALE GENOMIC DNA]</scope>
    <source>
        <strain evidence="2">skN76</strain>
    </source>
</reference>
<dbReference type="KEGG" id="sva:SVA_2921"/>
<dbReference type="AlphaFoldDB" id="A0A1B4V7G1"/>
<evidence type="ECO:0000313" key="2">
    <source>
        <dbReference type="Proteomes" id="UP000218899"/>
    </source>
</evidence>
<name>A0A1B4V7G1_9GAMM</name>
<dbReference type="Proteomes" id="UP000218899">
    <property type="component" value="Chromosome"/>
</dbReference>